<feature type="compositionally biased region" description="Basic and acidic residues" evidence="1">
    <location>
        <begin position="22"/>
        <end position="34"/>
    </location>
</feature>
<accession>A0AA39HIA8</accession>
<sequence length="76" mass="8903">MRLSAVCVTLILLYCVVADPEETPKGDAEGDGVKPEAPQNDDDPKEVKVRRSVNQDEKGRQKRDEYYYYYYYYDDK</sequence>
<keyword evidence="4" id="KW-1185">Reference proteome</keyword>
<feature type="region of interest" description="Disordered" evidence="1">
    <location>
        <begin position="21"/>
        <end position="60"/>
    </location>
</feature>
<evidence type="ECO:0008006" key="5">
    <source>
        <dbReference type="Google" id="ProtNLM"/>
    </source>
</evidence>
<feature type="signal peptide" evidence="2">
    <location>
        <begin position="1"/>
        <end position="18"/>
    </location>
</feature>
<keyword evidence="2" id="KW-0732">Signal</keyword>
<protein>
    <recommendedName>
        <fullName evidence="5">Secreted protein</fullName>
    </recommendedName>
</protein>
<feature type="compositionally biased region" description="Basic and acidic residues" evidence="1">
    <location>
        <begin position="45"/>
        <end position="60"/>
    </location>
</feature>
<evidence type="ECO:0000313" key="3">
    <source>
        <dbReference type="EMBL" id="KAK0406386.1"/>
    </source>
</evidence>
<evidence type="ECO:0000256" key="2">
    <source>
        <dbReference type="SAM" id="SignalP"/>
    </source>
</evidence>
<dbReference type="AlphaFoldDB" id="A0AA39HIA8"/>
<evidence type="ECO:0000313" key="4">
    <source>
        <dbReference type="Proteomes" id="UP001175271"/>
    </source>
</evidence>
<proteinExistence type="predicted"/>
<dbReference type="Proteomes" id="UP001175271">
    <property type="component" value="Unassembled WGS sequence"/>
</dbReference>
<gene>
    <name evidence="3" type="ORF">QR680_018543</name>
</gene>
<evidence type="ECO:0000256" key="1">
    <source>
        <dbReference type="SAM" id="MobiDB-lite"/>
    </source>
</evidence>
<name>A0AA39HIA8_9BILA</name>
<reference evidence="3" key="1">
    <citation type="submission" date="2023-06" db="EMBL/GenBank/DDBJ databases">
        <title>Genomic analysis of the entomopathogenic nematode Steinernema hermaphroditum.</title>
        <authorList>
            <person name="Schwarz E.M."/>
            <person name="Heppert J.K."/>
            <person name="Baniya A."/>
            <person name="Schwartz H.T."/>
            <person name="Tan C.-H."/>
            <person name="Antoshechkin I."/>
            <person name="Sternberg P.W."/>
            <person name="Goodrich-Blair H."/>
            <person name="Dillman A.R."/>
        </authorList>
    </citation>
    <scope>NUCLEOTIDE SEQUENCE</scope>
    <source>
        <strain evidence="3">PS9179</strain>
        <tissue evidence="3">Whole animal</tissue>
    </source>
</reference>
<comment type="caution">
    <text evidence="3">The sequence shown here is derived from an EMBL/GenBank/DDBJ whole genome shotgun (WGS) entry which is preliminary data.</text>
</comment>
<organism evidence="3 4">
    <name type="scientific">Steinernema hermaphroditum</name>
    <dbReference type="NCBI Taxonomy" id="289476"/>
    <lineage>
        <taxon>Eukaryota</taxon>
        <taxon>Metazoa</taxon>
        <taxon>Ecdysozoa</taxon>
        <taxon>Nematoda</taxon>
        <taxon>Chromadorea</taxon>
        <taxon>Rhabditida</taxon>
        <taxon>Tylenchina</taxon>
        <taxon>Panagrolaimomorpha</taxon>
        <taxon>Strongyloidoidea</taxon>
        <taxon>Steinernematidae</taxon>
        <taxon>Steinernema</taxon>
    </lineage>
</organism>
<feature type="chain" id="PRO_5041302801" description="Secreted protein" evidence="2">
    <location>
        <begin position="19"/>
        <end position="76"/>
    </location>
</feature>
<dbReference type="EMBL" id="JAUCMV010000004">
    <property type="protein sequence ID" value="KAK0406386.1"/>
    <property type="molecule type" value="Genomic_DNA"/>
</dbReference>